<feature type="non-terminal residue" evidence="3">
    <location>
        <position position="1"/>
    </location>
</feature>
<gene>
    <name evidence="3" type="ORF">PENTCL1PPCAC_28506</name>
</gene>
<evidence type="ECO:0000256" key="2">
    <source>
        <dbReference type="SAM" id="Phobius"/>
    </source>
</evidence>
<sequence>QKMYDDFLESPTIIPPSNTIQLGVSTTKIKDDDAIIEERFGRIVEEAATISRSLKYGLDREEAVTPSPSVSSLISSSLPLVAKLIKRESTGKRTILHFLVEMDGRIVQAEAIVKDISLLSMPELSAIIHYPVSSISTTSMEVVEESATWWKIGLIIGGGLLLLFIGWCCLFVYFNTCGRVSLRDRKKEELYEDRTVQTMESNSEEKTERKKEEERRENREERLERNAERKYHLVRRGR</sequence>
<dbReference type="EMBL" id="BTSX01000006">
    <property type="protein sequence ID" value="GMT06332.1"/>
    <property type="molecule type" value="Genomic_DNA"/>
</dbReference>
<feature type="compositionally biased region" description="Basic and acidic residues" evidence="1">
    <location>
        <begin position="203"/>
        <end position="224"/>
    </location>
</feature>
<feature type="transmembrane region" description="Helical" evidence="2">
    <location>
        <begin position="149"/>
        <end position="174"/>
    </location>
</feature>
<evidence type="ECO:0000256" key="1">
    <source>
        <dbReference type="SAM" id="MobiDB-lite"/>
    </source>
</evidence>
<keyword evidence="2" id="KW-1133">Transmembrane helix</keyword>
<keyword evidence="4" id="KW-1185">Reference proteome</keyword>
<dbReference type="Proteomes" id="UP001432027">
    <property type="component" value="Unassembled WGS sequence"/>
</dbReference>
<keyword evidence="2" id="KW-0812">Transmembrane</keyword>
<organism evidence="3 4">
    <name type="scientific">Pristionchus entomophagus</name>
    <dbReference type="NCBI Taxonomy" id="358040"/>
    <lineage>
        <taxon>Eukaryota</taxon>
        <taxon>Metazoa</taxon>
        <taxon>Ecdysozoa</taxon>
        <taxon>Nematoda</taxon>
        <taxon>Chromadorea</taxon>
        <taxon>Rhabditida</taxon>
        <taxon>Rhabditina</taxon>
        <taxon>Diplogasteromorpha</taxon>
        <taxon>Diplogasteroidea</taxon>
        <taxon>Neodiplogasteridae</taxon>
        <taxon>Pristionchus</taxon>
    </lineage>
</organism>
<comment type="caution">
    <text evidence="3">The sequence shown here is derived from an EMBL/GenBank/DDBJ whole genome shotgun (WGS) entry which is preliminary data.</text>
</comment>
<protein>
    <submittedName>
        <fullName evidence="3">Uncharacterized protein</fullName>
    </submittedName>
</protein>
<feature type="region of interest" description="Disordered" evidence="1">
    <location>
        <begin position="193"/>
        <end position="224"/>
    </location>
</feature>
<name>A0AAV5UI81_9BILA</name>
<evidence type="ECO:0000313" key="4">
    <source>
        <dbReference type="Proteomes" id="UP001432027"/>
    </source>
</evidence>
<reference evidence="3" key="1">
    <citation type="submission" date="2023-10" db="EMBL/GenBank/DDBJ databases">
        <title>Genome assembly of Pristionchus species.</title>
        <authorList>
            <person name="Yoshida K."/>
            <person name="Sommer R.J."/>
        </authorList>
    </citation>
    <scope>NUCLEOTIDE SEQUENCE</scope>
    <source>
        <strain evidence="3">RS0144</strain>
    </source>
</reference>
<evidence type="ECO:0000313" key="3">
    <source>
        <dbReference type="EMBL" id="GMT06332.1"/>
    </source>
</evidence>
<keyword evidence="2" id="KW-0472">Membrane</keyword>
<dbReference type="AlphaFoldDB" id="A0AAV5UI81"/>
<proteinExistence type="predicted"/>
<accession>A0AAV5UI81</accession>